<dbReference type="EMBL" id="BMKP01000013">
    <property type="protein sequence ID" value="GGF28256.1"/>
    <property type="molecule type" value="Genomic_DNA"/>
</dbReference>
<dbReference type="InterPro" id="IPR050595">
    <property type="entry name" value="Bact_response_regulator"/>
</dbReference>
<accession>A0ABQ1UWE4</accession>
<keyword evidence="2" id="KW-0902">Two-component regulatory system</keyword>
<dbReference type="InterPro" id="IPR011006">
    <property type="entry name" value="CheY-like_superfamily"/>
</dbReference>
<dbReference type="PANTHER" id="PTHR44591">
    <property type="entry name" value="STRESS RESPONSE REGULATOR PROTEIN 1"/>
    <property type="match status" value="1"/>
</dbReference>
<dbReference type="SMART" id="SM00448">
    <property type="entry name" value="REC"/>
    <property type="match status" value="1"/>
</dbReference>
<feature type="modified residue" description="4-aspartylphosphate" evidence="3">
    <location>
        <position position="57"/>
    </location>
</feature>
<evidence type="ECO:0000256" key="1">
    <source>
        <dbReference type="ARBA" id="ARBA00022553"/>
    </source>
</evidence>
<feature type="domain" description="Response regulatory" evidence="4">
    <location>
        <begin position="3"/>
        <end position="124"/>
    </location>
</feature>
<evidence type="ECO:0000313" key="5">
    <source>
        <dbReference type="EMBL" id="GGF28256.1"/>
    </source>
</evidence>
<dbReference type="PROSITE" id="PS50110">
    <property type="entry name" value="RESPONSE_REGULATORY"/>
    <property type="match status" value="1"/>
</dbReference>
<keyword evidence="1 3" id="KW-0597">Phosphoprotein</keyword>
<dbReference type="InterPro" id="IPR001789">
    <property type="entry name" value="Sig_transdc_resp-reg_receiver"/>
</dbReference>
<organism evidence="5 6">
    <name type="scientific">Flavobacterium limi</name>
    <dbReference type="NCBI Taxonomy" id="2045105"/>
    <lineage>
        <taxon>Bacteria</taxon>
        <taxon>Pseudomonadati</taxon>
        <taxon>Bacteroidota</taxon>
        <taxon>Flavobacteriia</taxon>
        <taxon>Flavobacteriales</taxon>
        <taxon>Flavobacteriaceae</taxon>
        <taxon>Flavobacterium</taxon>
    </lineage>
</organism>
<gene>
    <name evidence="5" type="ORF">GCM10011518_41960</name>
</gene>
<evidence type="ECO:0000259" key="4">
    <source>
        <dbReference type="PROSITE" id="PS50110"/>
    </source>
</evidence>
<dbReference type="RefSeq" id="WP_163396406.1">
    <property type="nucleotide sequence ID" value="NZ_BMKP01000013.1"/>
</dbReference>
<dbReference type="Proteomes" id="UP000655016">
    <property type="component" value="Unassembled WGS sequence"/>
</dbReference>
<dbReference type="Pfam" id="PF00072">
    <property type="entry name" value="Response_reg"/>
    <property type="match status" value="1"/>
</dbReference>
<evidence type="ECO:0000313" key="6">
    <source>
        <dbReference type="Proteomes" id="UP000655016"/>
    </source>
</evidence>
<dbReference type="Gene3D" id="3.40.50.2300">
    <property type="match status" value="1"/>
</dbReference>
<proteinExistence type="predicted"/>
<reference evidence="6" key="1">
    <citation type="journal article" date="2019" name="Int. J. Syst. Evol. Microbiol.">
        <title>The Global Catalogue of Microorganisms (GCM) 10K type strain sequencing project: providing services to taxonomists for standard genome sequencing and annotation.</title>
        <authorList>
            <consortium name="The Broad Institute Genomics Platform"/>
            <consortium name="The Broad Institute Genome Sequencing Center for Infectious Disease"/>
            <person name="Wu L."/>
            <person name="Ma J."/>
        </authorList>
    </citation>
    <scope>NUCLEOTIDE SEQUENCE [LARGE SCALE GENOMIC DNA]</scope>
    <source>
        <strain evidence="6">CGMCC 1.16060</strain>
    </source>
</reference>
<sequence length="130" mass="14769">MKTVLLIDDDAEDREIFSDSLLSLQLGVRFEEAENGFEALVKLNSAGFKKPDLIFVDLNMPVMDGKQFLILIKQDKNLKDIPVIIYSTSSSLGDKAFALEHQAVLFMTKQYSIIQLQKELKQTINDFLNL</sequence>
<keyword evidence="6" id="KW-1185">Reference proteome</keyword>
<dbReference type="PANTHER" id="PTHR44591:SF14">
    <property type="entry name" value="PROTEIN PILG"/>
    <property type="match status" value="1"/>
</dbReference>
<evidence type="ECO:0000256" key="3">
    <source>
        <dbReference type="PROSITE-ProRule" id="PRU00169"/>
    </source>
</evidence>
<dbReference type="SUPFAM" id="SSF52172">
    <property type="entry name" value="CheY-like"/>
    <property type="match status" value="1"/>
</dbReference>
<name>A0ABQ1UWE4_9FLAO</name>
<protein>
    <submittedName>
        <fullName evidence="5">Response regulator</fullName>
    </submittedName>
</protein>
<evidence type="ECO:0000256" key="2">
    <source>
        <dbReference type="ARBA" id="ARBA00023012"/>
    </source>
</evidence>
<comment type="caution">
    <text evidence="5">The sequence shown here is derived from an EMBL/GenBank/DDBJ whole genome shotgun (WGS) entry which is preliminary data.</text>
</comment>